<keyword evidence="3" id="KW-1185">Reference proteome</keyword>
<dbReference type="HOGENOM" id="CLU_640360_0_0_6"/>
<name>A0A0B4XNT5_9GAMM</name>
<dbReference type="KEGG" id="apac:S7S_08620"/>
<dbReference type="Proteomes" id="UP000006764">
    <property type="component" value="Chromosome"/>
</dbReference>
<gene>
    <name evidence="2" type="ORF">S7S_08620</name>
</gene>
<evidence type="ECO:0000313" key="3">
    <source>
        <dbReference type="Proteomes" id="UP000006764"/>
    </source>
</evidence>
<proteinExistence type="predicted"/>
<sequence length="428" mass="47895">MTITLLLRLFCSAFLLSSLLPLAAQAHLLQLSGRDLGPLVGQPTAQFSVFSASEGQLRPVPHQWLPWSEDGLPAFRSDRSTRWAGQPGRINAGDRLFLDAQDAGEALDAAALSHSTENVVGELRVRYDDGEGYFYVVRNAYQQATQRYVRFDRERMQIKSTHYQLNMAPDNLLVWNDFFFRGYESPGGRPQSILDTLKIRLSAGVLGDRSRITLDNSNLSPRIEEVIEGPLVTAVYATTSVRFARVPVLNIDNYFLIMPQQTDIHSRFTLPGIANTVLNSPSVSMSLDGNQLLGARLRTSWTGELEARVDGAISDTEQRMLDTPMSGRNWLWFSTGRQFDLLAELDFRDGFDTPVKLVYEDDRTLANPPERFPGQGPNVGFALQDIPFGQEFYFVARLLFSGDSQGLSAEDYARRALSENSATYRPLP</sequence>
<protein>
    <submittedName>
        <fullName evidence="2">Uncharacterized protein</fullName>
    </submittedName>
</protein>
<feature type="chain" id="PRO_5002097722" evidence="1">
    <location>
        <begin position="27"/>
        <end position="428"/>
    </location>
</feature>
<evidence type="ECO:0000313" key="2">
    <source>
        <dbReference type="EMBL" id="AJD48138.1"/>
    </source>
</evidence>
<organism evidence="2 3">
    <name type="scientific">Isoalcanivorax pacificus W11-5</name>
    <dbReference type="NCBI Taxonomy" id="391936"/>
    <lineage>
        <taxon>Bacteria</taxon>
        <taxon>Pseudomonadati</taxon>
        <taxon>Pseudomonadota</taxon>
        <taxon>Gammaproteobacteria</taxon>
        <taxon>Oceanospirillales</taxon>
        <taxon>Alcanivoracaceae</taxon>
        <taxon>Isoalcanivorax</taxon>
    </lineage>
</organism>
<keyword evidence="1" id="KW-0732">Signal</keyword>
<dbReference type="EMBL" id="CP004387">
    <property type="protein sequence ID" value="AJD48138.1"/>
    <property type="molecule type" value="Genomic_DNA"/>
</dbReference>
<accession>A0A0B4XNT5</accession>
<dbReference type="AlphaFoldDB" id="A0A0B4XNT5"/>
<dbReference type="RefSeq" id="WP_008737517.1">
    <property type="nucleotide sequence ID" value="NZ_CP004387.1"/>
</dbReference>
<dbReference type="STRING" id="391936.S7S_08620"/>
<dbReference type="OrthoDB" id="6073188at2"/>
<reference evidence="2 3" key="1">
    <citation type="journal article" date="2012" name="J. Bacteriol.">
        <title>Genome sequence of an alkane-degrading bacterium, Alcanivorax pacificus type strain W11-5, isolated from deep sea sediment.</title>
        <authorList>
            <person name="Lai Q."/>
            <person name="Shao Z."/>
        </authorList>
    </citation>
    <scope>NUCLEOTIDE SEQUENCE [LARGE SCALE GENOMIC DNA]</scope>
    <source>
        <strain evidence="2 3">W11-5</strain>
    </source>
</reference>
<evidence type="ECO:0000256" key="1">
    <source>
        <dbReference type="SAM" id="SignalP"/>
    </source>
</evidence>
<feature type="signal peptide" evidence="1">
    <location>
        <begin position="1"/>
        <end position="26"/>
    </location>
</feature>